<accession>A0A183SKU9</accession>
<sequence length="147" mass="16153">LPSLLAGSKRTFELTPAARMSFEQVKALVAGPTLLIPFNDDKTIYLMVDASNVAASMVKVESSAFTENESLTFALRSQSNKLKPREIRQLNYISQFTSSTDHGSRNEVADALPRLSITHPQFSFWINLAGMAAEERGVVSLCDENVS</sequence>
<proteinExistence type="predicted"/>
<evidence type="ECO:0000313" key="1">
    <source>
        <dbReference type="WBParaSite" id="SSLN_0000500201-mRNA-1"/>
    </source>
</evidence>
<dbReference type="AlphaFoldDB" id="A0A183SKU9"/>
<dbReference type="InterPro" id="IPR043502">
    <property type="entry name" value="DNA/RNA_pol_sf"/>
</dbReference>
<dbReference type="WBParaSite" id="SSLN_0000500201-mRNA-1">
    <property type="protein sequence ID" value="SSLN_0000500201-mRNA-1"/>
    <property type="gene ID" value="SSLN_0000500201"/>
</dbReference>
<organism evidence="1">
    <name type="scientific">Schistocephalus solidus</name>
    <name type="common">Tapeworm</name>
    <dbReference type="NCBI Taxonomy" id="70667"/>
    <lineage>
        <taxon>Eukaryota</taxon>
        <taxon>Metazoa</taxon>
        <taxon>Spiralia</taxon>
        <taxon>Lophotrochozoa</taxon>
        <taxon>Platyhelminthes</taxon>
        <taxon>Cestoda</taxon>
        <taxon>Eucestoda</taxon>
        <taxon>Diphyllobothriidea</taxon>
        <taxon>Diphyllobothriidae</taxon>
        <taxon>Schistocephalus</taxon>
    </lineage>
</organism>
<reference evidence="1" key="1">
    <citation type="submission" date="2016-06" db="UniProtKB">
        <authorList>
            <consortium name="WormBaseParasite"/>
        </authorList>
    </citation>
    <scope>IDENTIFICATION</scope>
</reference>
<name>A0A183SKU9_SCHSO</name>
<protein>
    <submittedName>
        <fullName evidence="1">RT_RNaseH_2 domain-containing protein</fullName>
    </submittedName>
</protein>
<dbReference type="SUPFAM" id="SSF56672">
    <property type="entry name" value="DNA/RNA polymerases"/>
    <property type="match status" value="1"/>
</dbReference>